<dbReference type="EMBL" id="JABSTR010000006">
    <property type="protein sequence ID" value="KAH9374143.1"/>
    <property type="molecule type" value="Genomic_DNA"/>
</dbReference>
<name>A0A9J6GH08_HAELO</name>
<protein>
    <recommendedName>
        <fullName evidence="1">SprT-like domain-containing protein</fullName>
    </recommendedName>
</protein>
<keyword evidence="3" id="KW-1185">Reference proteome</keyword>
<feature type="domain" description="SprT-like" evidence="1">
    <location>
        <begin position="1"/>
        <end position="123"/>
    </location>
</feature>
<evidence type="ECO:0000259" key="1">
    <source>
        <dbReference type="SMART" id="SM00731"/>
    </source>
</evidence>
<dbReference type="InterPro" id="IPR006640">
    <property type="entry name" value="SprT-like_domain"/>
</dbReference>
<proteinExistence type="predicted"/>
<evidence type="ECO:0000313" key="3">
    <source>
        <dbReference type="Proteomes" id="UP000821853"/>
    </source>
</evidence>
<dbReference type="AlphaFoldDB" id="A0A9J6GH08"/>
<comment type="caution">
    <text evidence="2">The sequence shown here is derived from an EMBL/GenBank/DDBJ whole genome shotgun (WGS) entry which is preliminary data.</text>
</comment>
<dbReference type="PANTHER" id="PTHR23099">
    <property type="entry name" value="TRANSCRIPTIONAL REGULATOR"/>
    <property type="match status" value="1"/>
</dbReference>
<accession>A0A9J6GH08</accession>
<dbReference type="OrthoDB" id="6487369at2759"/>
<dbReference type="SMART" id="SM00731">
    <property type="entry name" value="SprT"/>
    <property type="match status" value="1"/>
</dbReference>
<dbReference type="GO" id="GO:0006974">
    <property type="term" value="P:DNA damage response"/>
    <property type="evidence" value="ECO:0007669"/>
    <property type="project" value="UniProtKB-ARBA"/>
</dbReference>
<dbReference type="PANTHER" id="PTHR23099:SF0">
    <property type="entry name" value="GERM CELL NUCLEAR ACIDIC PROTEIN"/>
    <property type="match status" value="1"/>
</dbReference>
<evidence type="ECO:0000313" key="2">
    <source>
        <dbReference type="EMBL" id="KAH9374143.1"/>
    </source>
</evidence>
<dbReference type="GO" id="GO:0005634">
    <property type="term" value="C:nucleus"/>
    <property type="evidence" value="ECO:0007669"/>
    <property type="project" value="TreeGrafter"/>
</dbReference>
<reference evidence="2 3" key="1">
    <citation type="journal article" date="2020" name="Cell">
        <title>Large-Scale Comparative Analyses of Tick Genomes Elucidate Their Genetic Diversity and Vector Capacities.</title>
        <authorList>
            <consortium name="Tick Genome and Microbiome Consortium (TIGMIC)"/>
            <person name="Jia N."/>
            <person name="Wang J."/>
            <person name="Shi W."/>
            <person name="Du L."/>
            <person name="Sun Y."/>
            <person name="Zhan W."/>
            <person name="Jiang J.F."/>
            <person name="Wang Q."/>
            <person name="Zhang B."/>
            <person name="Ji P."/>
            <person name="Bell-Sakyi L."/>
            <person name="Cui X.M."/>
            <person name="Yuan T.T."/>
            <person name="Jiang B.G."/>
            <person name="Yang W.F."/>
            <person name="Lam T.T."/>
            <person name="Chang Q.C."/>
            <person name="Ding S.J."/>
            <person name="Wang X.J."/>
            <person name="Zhu J.G."/>
            <person name="Ruan X.D."/>
            <person name="Zhao L."/>
            <person name="Wei J.T."/>
            <person name="Ye R.Z."/>
            <person name="Que T.C."/>
            <person name="Du C.H."/>
            <person name="Zhou Y.H."/>
            <person name="Cheng J.X."/>
            <person name="Dai P.F."/>
            <person name="Guo W.B."/>
            <person name="Han X.H."/>
            <person name="Huang E.J."/>
            <person name="Li L.F."/>
            <person name="Wei W."/>
            <person name="Gao Y.C."/>
            <person name="Liu J.Z."/>
            <person name="Shao H.Z."/>
            <person name="Wang X."/>
            <person name="Wang C.C."/>
            <person name="Yang T.C."/>
            <person name="Huo Q.B."/>
            <person name="Li W."/>
            <person name="Chen H.Y."/>
            <person name="Chen S.E."/>
            <person name="Zhou L.G."/>
            <person name="Ni X.B."/>
            <person name="Tian J.H."/>
            <person name="Sheng Y."/>
            <person name="Liu T."/>
            <person name="Pan Y.S."/>
            <person name="Xia L.Y."/>
            <person name="Li J."/>
            <person name="Zhao F."/>
            <person name="Cao W.C."/>
        </authorList>
    </citation>
    <scope>NUCLEOTIDE SEQUENCE [LARGE SCALE GENOMIC DNA]</scope>
    <source>
        <strain evidence="2">HaeL-2018</strain>
    </source>
</reference>
<gene>
    <name evidence="2" type="ORF">HPB48_005412</name>
</gene>
<dbReference type="VEuPathDB" id="VectorBase:HLOH_054951"/>
<dbReference type="Pfam" id="PF10263">
    <property type="entry name" value="SprT-like"/>
    <property type="match status" value="1"/>
</dbReference>
<organism evidence="2 3">
    <name type="scientific">Haemaphysalis longicornis</name>
    <name type="common">Bush tick</name>
    <dbReference type="NCBI Taxonomy" id="44386"/>
    <lineage>
        <taxon>Eukaryota</taxon>
        <taxon>Metazoa</taxon>
        <taxon>Ecdysozoa</taxon>
        <taxon>Arthropoda</taxon>
        <taxon>Chelicerata</taxon>
        <taxon>Arachnida</taxon>
        <taxon>Acari</taxon>
        <taxon>Parasitiformes</taxon>
        <taxon>Ixodida</taxon>
        <taxon>Ixodoidea</taxon>
        <taxon>Ixodidae</taxon>
        <taxon>Haemaphysalinae</taxon>
        <taxon>Haemaphysalis</taxon>
    </lineage>
</organism>
<dbReference type="Proteomes" id="UP000821853">
    <property type="component" value="Chromosome 4"/>
</dbReference>
<sequence length="127" mass="14494">MELEALLQTSSHVSSRQLPRSEISWYGRLTSTAGRCFHLEQKRFRVELSPKLLDCAEKTRDTLLHELCHAAVWCIHGVIGGGHSHSGWKFWCVCSQRSGLVDRAARRFPKLPRVQRCHNYKKGHSAA</sequence>